<dbReference type="Gene3D" id="3.40.1090.10">
    <property type="entry name" value="Cytosolic phospholipase A2 catalytic domain"/>
    <property type="match status" value="2"/>
</dbReference>
<dbReference type="Proteomes" id="UP000002931">
    <property type="component" value="Unassembled WGS sequence"/>
</dbReference>
<evidence type="ECO:0000256" key="3">
    <source>
        <dbReference type="ARBA" id="ARBA00023098"/>
    </source>
</evidence>
<feature type="short sequence motif" description="DGA/G" evidence="4">
    <location>
        <begin position="199"/>
        <end position="201"/>
    </location>
</feature>
<dbReference type="Pfam" id="PF01734">
    <property type="entry name" value="Patatin"/>
    <property type="match status" value="1"/>
</dbReference>
<evidence type="ECO:0000313" key="6">
    <source>
        <dbReference type="EMBL" id="EAQ10695.1"/>
    </source>
</evidence>
<dbReference type="SUPFAM" id="SSF52151">
    <property type="entry name" value="FabD/lysophospholipase-like"/>
    <property type="match status" value="1"/>
</dbReference>
<sequence>MDGTTINAVKLDVALQGGGAHGAFTWGVLDRLLADESIDITAISGASAGAMNAVVAASGLAVGGRDGARRSLASFWEAVNRGARQLAPFIAVFDAFPKWTSATASWLNLISGAQLSLTPHPQNGRPAQMLLEEIVRDHVDFAALRRPDAPRIFISATNARSGAARIFRNDDVTLEAVIASACLPLAFPAVEIEGEDYWDGGYSANPPLVQLVQESGNHDLVLVTVNPINRRRTPSSPDRIPDRISELTFNQTLTKDIRAIALLKAELDGRPPVCGVPFIQSIANLRLHEIQNEIAMREFDPKSKMFPSWSLLTDLHGLGSDTAAEWLAAHRASLGVTGTARLEERYL</sequence>
<accession>A3VM03</accession>
<protein>
    <recommendedName>
        <fullName evidence="5">PNPLA domain-containing protein</fullName>
    </recommendedName>
</protein>
<dbReference type="PANTHER" id="PTHR14226:SF78">
    <property type="entry name" value="SLR0060 PROTEIN"/>
    <property type="match status" value="1"/>
</dbReference>
<keyword evidence="7" id="KW-1185">Reference proteome</keyword>
<dbReference type="OrthoDB" id="9807112at2"/>
<keyword evidence="1 4" id="KW-0378">Hydrolase</keyword>
<keyword evidence="3 4" id="KW-0443">Lipid metabolism</keyword>
<keyword evidence="2 4" id="KW-0442">Lipid degradation</keyword>
<name>A3VM03_9RHOB</name>
<evidence type="ECO:0000256" key="1">
    <source>
        <dbReference type="ARBA" id="ARBA00022801"/>
    </source>
</evidence>
<dbReference type="STRING" id="314271.RB2654_11864"/>
<evidence type="ECO:0000313" key="7">
    <source>
        <dbReference type="Proteomes" id="UP000002931"/>
    </source>
</evidence>
<dbReference type="HOGENOM" id="CLU_040292_0_0_5"/>
<organism evidence="6 7">
    <name type="scientific">Maritimibacter alkaliphilus HTCC2654</name>
    <dbReference type="NCBI Taxonomy" id="314271"/>
    <lineage>
        <taxon>Bacteria</taxon>
        <taxon>Pseudomonadati</taxon>
        <taxon>Pseudomonadota</taxon>
        <taxon>Alphaproteobacteria</taxon>
        <taxon>Rhodobacterales</taxon>
        <taxon>Roseobacteraceae</taxon>
        <taxon>Maritimibacter</taxon>
    </lineage>
</organism>
<dbReference type="EMBL" id="AAMT01000027">
    <property type="protein sequence ID" value="EAQ10695.1"/>
    <property type="molecule type" value="Genomic_DNA"/>
</dbReference>
<dbReference type="GO" id="GO:0016787">
    <property type="term" value="F:hydrolase activity"/>
    <property type="evidence" value="ECO:0007669"/>
    <property type="project" value="UniProtKB-UniRule"/>
</dbReference>
<feature type="domain" description="PNPLA" evidence="5">
    <location>
        <begin position="13"/>
        <end position="212"/>
    </location>
</feature>
<dbReference type="InterPro" id="IPR050301">
    <property type="entry name" value="NTE"/>
</dbReference>
<reference evidence="6 7" key="1">
    <citation type="journal article" date="2010" name="J. Bacteriol.">
        <title>Genome sequences of Pelagibaca bermudensis HTCC2601T and Maritimibacter alkaliphilus HTCC2654T, the type strains of two marine Roseobacter genera.</title>
        <authorList>
            <person name="Thrash J.C."/>
            <person name="Cho J.C."/>
            <person name="Ferriera S."/>
            <person name="Johnson J."/>
            <person name="Vergin K.L."/>
            <person name="Giovannoni S.J."/>
        </authorList>
    </citation>
    <scope>NUCLEOTIDE SEQUENCE [LARGE SCALE GENOMIC DNA]</scope>
    <source>
        <strain evidence="6 7">HTCC2654</strain>
    </source>
</reference>
<comment type="caution">
    <text evidence="6">The sequence shown here is derived from an EMBL/GenBank/DDBJ whole genome shotgun (WGS) entry which is preliminary data.</text>
</comment>
<dbReference type="PANTHER" id="PTHR14226">
    <property type="entry name" value="NEUROPATHY TARGET ESTERASE/SWISS CHEESE D.MELANOGASTER"/>
    <property type="match status" value="1"/>
</dbReference>
<gene>
    <name evidence="6" type="ORF">RB2654_11864</name>
</gene>
<dbReference type="eggNOG" id="COG1752">
    <property type="taxonomic scope" value="Bacteria"/>
</dbReference>
<feature type="short sequence motif" description="GXSXG" evidence="4">
    <location>
        <begin position="45"/>
        <end position="49"/>
    </location>
</feature>
<dbReference type="InterPro" id="IPR002641">
    <property type="entry name" value="PNPLA_dom"/>
</dbReference>
<feature type="short sequence motif" description="GXGXXG" evidence="4">
    <location>
        <begin position="17"/>
        <end position="22"/>
    </location>
</feature>
<evidence type="ECO:0000256" key="4">
    <source>
        <dbReference type="PROSITE-ProRule" id="PRU01161"/>
    </source>
</evidence>
<dbReference type="AlphaFoldDB" id="A3VM03"/>
<dbReference type="InterPro" id="IPR016035">
    <property type="entry name" value="Acyl_Trfase/lysoPLipase"/>
</dbReference>
<dbReference type="GO" id="GO:0016042">
    <property type="term" value="P:lipid catabolic process"/>
    <property type="evidence" value="ECO:0007669"/>
    <property type="project" value="UniProtKB-UniRule"/>
</dbReference>
<dbReference type="PROSITE" id="PS51635">
    <property type="entry name" value="PNPLA"/>
    <property type="match status" value="1"/>
</dbReference>
<dbReference type="RefSeq" id="WP_008331828.1">
    <property type="nucleotide sequence ID" value="NZ_CH902578.1"/>
</dbReference>
<feature type="active site" description="Nucleophile" evidence="4">
    <location>
        <position position="47"/>
    </location>
</feature>
<evidence type="ECO:0000259" key="5">
    <source>
        <dbReference type="PROSITE" id="PS51635"/>
    </source>
</evidence>
<feature type="active site" description="Proton acceptor" evidence="4">
    <location>
        <position position="199"/>
    </location>
</feature>
<proteinExistence type="predicted"/>
<evidence type="ECO:0000256" key="2">
    <source>
        <dbReference type="ARBA" id="ARBA00022963"/>
    </source>
</evidence>